<dbReference type="PATRIC" id="fig|172049.5.peg.2140"/>
<dbReference type="EMBL" id="LGFD01000058">
    <property type="protein sequence ID" value="KUK16831.1"/>
    <property type="molecule type" value="Genomic_DNA"/>
</dbReference>
<evidence type="ECO:0000313" key="3">
    <source>
        <dbReference type="Proteomes" id="UP000053911"/>
    </source>
</evidence>
<name>A0A101EK50_9EURY</name>
<keyword evidence="1" id="KW-0175">Coiled coil</keyword>
<proteinExistence type="predicted"/>
<protein>
    <submittedName>
        <fullName evidence="2">Uncharacterized protein</fullName>
    </submittedName>
</protein>
<dbReference type="Proteomes" id="UP000053911">
    <property type="component" value="Unassembled WGS sequence"/>
</dbReference>
<feature type="coiled-coil region" evidence="1">
    <location>
        <begin position="195"/>
        <end position="246"/>
    </location>
</feature>
<sequence>MLGRKKKKDNAPTWEYIKRRYPDVVEELRSLKDWEDVRASIVEAEKMDDYSLVALHAVAAITRQERIDVEMLSKRIEVLLSKLEGLRSDNDNAIKSLSKEVESLKNEFEDIRKRTLFLQNLEQMLPKINEIDEKINRFEVEVRTKIENRLESKIDEKIGDIVEARMKELEERLTSGIFGASVELARAFEGIQGRYESLLHENITLKEELKAKEKEIKELNARISLLQESLKKVDELSKKVSTYEASLRELAIIKERLAKITGRYDVNEALAVLEDFVPKAKFEMLAKELKAKLAEIDSLIQENNKLRAENEKLRAALKDLLERMEDETGEG</sequence>
<feature type="coiled-coil region" evidence="1">
    <location>
        <begin position="282"/>
        <end position="330"/>
    </location>
</feature>
<evidence type="ECO:0000313" key="2">
    <source>
        <dbReference type="EMBL" id="KUK16831.1"/>
    </source>
</evidence>
<reference evidence="3" key="1">
    <citation type="journal article" date="2015" name="MBio">
        <title>Genome-Resolved Metagenomic Analysis Reveals Roles for Candidate Phyla and Other Microbial Community Members in Biogeochemical Transformations in Oil Reservoirs.</title>
        <authorList>
            <person name="Hu P."/>
            <person name="Tom L."/>
            <person name="Singh A."/>
            <person name="Thomas B.C."/>
            <person name="Baker B.J."/>
            <person name="Piceno Y.M."/>
            <person name="Andersen G.L."/>
            <person name="Banfield J.F."/>
        </authorList>
    </citation>
    <scope>NUCLEOTIDE SEQUENCE [LARGE SCALE GENOMIC DNA]</scope>
</reference>
<feature type="coiled-coil region" evidence="1">
    <location>
        <begin position="69"/>
        <end position="114"/>
    </location>
</feature>
<comment type="caution">
    <text evidence="2">The sequence shown here is derived from an EMBL/GenBank/DDBJ whole genome shotgun (WGS) entry which is preliminary data.</text>
</comment>
<accession>A0A101EK50</accession>
<dbReference type="RefSeq" id="WP_283217930.1">
    <property type="nucleotide sequence ID" value="NZ_LGFD01000058.1"/>
</dbReference>
<gene>
    <name evidence="2" type="ORF">XD54_1882</name>
</gene>
<dbReference type="AlphaFoldDB" id="A0A101EK50"/>
<organism evidence="2 3">
    <name type="scientific">Thermococcus sibiricus</name>
    <dbReference type="NCBI Taxonomy" id="172049"/>
    <lineage>
        <taxon>Archaea</taxon>
        <taxon>Methanobacteriati</taxon>
        <taxon>Methanobacteriota</taxon>
        <taxon>Thermococci</taxon>
        <taxon>Thermococcales</taxon>
        <taxon>Thermococcaceae</taxon>
        <taxon>Thermococcus</taxon>
    </lineage>
</organism>
<evidence type="ECO:0000256" key="1">
    <source>
        <dbReference type="SAM" id="Coils"/>
    </source>
</evidence>